<dbReference type="GeneID" id="17291568"/>
<reference evidence="3" key="2">
    <citation type="submission" date="2012-11" db="EMBL/GenBank/DDBJ databases">
        <authorList>
            <person name="Kuo A."/>
            <person name="Curtis B.A."/>
            <person name="Tanifuji G."/>
            <person name="Burki F."/>
            <person name="Gruber A."/>
            <person name="Irimia M."/>
            <person name="Maruyama S."/>
            <person name="Arias M.C."/>
            <person name="Ball S.G."/>
            <person name="Gile G.H."/>
            <person name="Hirakawa Y."/>
            <person name="Hopkins J.F."/>
            <person name="Rensing S.A."/>
            <person name="Schmutz J."/>
            <person name="Symeonidi A."/>
            <person name="Elias M."/>
            <person name="Eveleigh R.J."/>
            <person name="Herman E.K."/>
            <person name="Klute M.J."/>
            <person name="Nakayama T."/>
            <person name="Obornik M."/>
            <person name="Reyes-Prieto A."/>
            <person name="Armbrust E.V."/>
            <person name="Aves S.J."/>
            <person name="Beiko R.G."/>
            <person name="Coutinho P."/>
            <person name="Dacks J.B."/>
            <person name="Durnford D.G."/>
            <person name="Fast N.M."/>
            <person name="Green B.R."/>
            <person name="Grisdale C."/>
            <person name="Hempe F."/>
            <person name="Henrissat B."/>
            <person name="Hoppner M.P."/>
            <person name="Ishida K.-I."/>
            <person name="Kim E."/>
            <person name="Koreny L."/>
            <person name="Kroth P.G."/>
            <person name="Liu Y."/>
            <person name="Malik S.-B."/>
            <person name="Maier U.G."/>
            <person name="McRose D."/>
            <person name="Mock T."/>
            <person name="Neilson J.A."/>
            <person name="Onodera N.T."/>
            <person name="Poole A.M."/>
            <person name="Pritham E.J."/>
            <person name="Richards T.A."/>
            <person name="Rocap G."/>
            <person name="Roy S.W."/>
            <person name="Sarai C."/>
            <person name="Schaack S."/>
            <person name="Shirato S."/>
            <person name="Slamovits C.H."/>
            <person name="Spencer D.F."/>
            <person name="Suzuki S."/>
            <person name="Worden A.Z."/>
            <person name="Zauner S."/>
            <person name="Barry K."/>
            <person name="Bell C."/>
            <person name="Bharti A.K."/>
            <person name="Crow J.A."/>
            <person name="Grimwood J."/>
            <person name="Kramer R."/>
            <person name="Lindquist E."/>
            <person name="Lucas S."/>
            <person name="Salamov A."/>
            <person name="McFadden G.I."/>
            <person name="Lane C.E."/>
            <person name="Keeling P.J."/>
            <person name="Gray M.W."/>
            <person name="Grigoriev I.V."/>
            <person name="Archibald J.M."/>
        </authorList>
    </citation>
    <scope>NUCLEOTIDE SEQUENCE</scope>
    <source>
        <strain evidence="3">CCMP2712</strain>
    </source>
</reference>
<protein>
    <submittedName>
        <fullName evidence="1 2">Uncharacterized protein</fullName>
    </submittedName>
</protein>
<name>L1IG24_GUITC</name>
<proteinExistence type="predicted"/>
<dbReference type="EnsemblProtists" id="EKX34854">
    <property type="protein sequence ID" value="EKX34854"/>
    <property type="gene ID" value="GUITHDRAFT_119040"/>
</dbReference>
<sequence length="306" mass="34086">MLDYHTYATTSSTSSFLAPIPTIRRNRRRPAYGNTMRRVVGNGIKGDRFRDALGEFIELALSRAGDSDNSAMHPFAPVDPDMLVMGLNSDLFRPLQDDGVSPCDEQLVDEKRLNDMMASLDDDMFGMGTEMNVQPYDGQFVGLSAEEDDLFNGRYDMMEFLHADMFGAGAAINVRPYNGQLVDVKAEIKLEPYDGQLDSDSLESLAEDAELMNDMDVKAEIKPQPYDGQLVDVKAEIKLQPYDGQLVDVKAEIKLQPYDGQLVDVKAEIKPQPYDGQLDSDILESLAKGRRHHRPGQEAMGNALLK</sequence>
<dbReference type="EMBL" id="JH993102">
    <property type="protein sequence ID" value="EKX34854.1"/>
    <property type="molecule type" value="Genomic_DNA"/>
</dbReference>
<reference evidence="2" key="3">
    <citation type="submission" date="2015-06" db="UniProtKB">
        <authorList>
            <consortium name="EnsemblProtists"/>
        </authorList>
    </citation>
    <scope>IDENTIFICATION</scope>
</reference>
<reference evidence="1 3" key="1">
    <citation type="journal article" date="2012" name="Nature">
        <title>Algal genomes reveal evolutionary mosaicism and the fate of nucleomorphs.</title>
        <authorList>
            <consortium name="DOE Joint Genome Institute"/>
            <person name="Curtis B.A."/>
            <person name="Tanifuji G."/>
            <person name="Burki F."/>
            <person name="Gruber A."/>
            <person name="Irimia M."/>
            <person name="Maruyama S."/>
            <person name="Arias M.C."/>
            <person name="Ball S.G."/>
            <person name="Gile G.H."/>
            <person name="Hirakawa Y."/>
            <person name="Hopkins J.F."/>
            <person name="Kuo A."/>
            <person name="Rensing S.A."/>
            <person name="Schmutz J."/>
            <person name="Symeonidi A."/>
            <person name="Elias M."/>
            <person name="Eveleigh R.J."/>
            <person name="Herman E.K."/>
            <person name="Klute M.J."/>
            <person name="Nakayama T."/>
            <person name="Obornik M."/>
            <person name="Reyes-Prieto A."/>
            <person name="Armbrust E.V."/>
            <person name="Aves S.J."/>
            <person name="Beiko R.G."/>
            <person name="Coutinho P."/>
            <person name="Dacks J.B."/>
            <person name="Durnford D.G."/>
            <person name="Fast N.M."/>
            <person name="Green B.R."/>
            <person name="Grisdale C.J."/>
            <person name="Hempel F."/>
            <person name="Henrissat B."/>
            <person name="Hoppner M.P."/>
            <person name="Ishida K."/>
            <person name="Kim E."/>
            <person name="Koreny L."/>
            <person name="Kroth P.G."/>
            <person name="Liu Y."/>
            <person name="Malik S.B."/>
            <person name="Maier U.G."/>
            <person name="McRose D."/>
            <person name="Mock T."/>
            <person name="Neilson J.A."/>
            <person name="Onodera N.T."/>
            <person name="Poole A.M."/>
            <person name="Pritham E.J."/>
            <person name="Richards T.A."/>
            <person name="Rocap G."/>
            <person name="Roy S.W."/>
            <person name="Sarai C."/>
            <person name="Schaack S."/>
            <person name="Shirato S."/>
            <person name="Slamovits C.H."/>
            <person name="Spencer D.F."/>
            <person name="Suzuki S."/>
            <person name="Worden A.Z."/>
            <person name="Zauner S."/>
            <person name="Barry K."/>
            <person name="Bell C."/>
            <person name="Bharti A.K."/>
            <person name="Crow J.A."/>
            <person name="Grimwood J."/>
            <person name="Kramer R."/>
            <person name="Lindquist E."/>
            <person name="Lucas S."/>
            <person name="Salamov A."/>
            <person name="McFadden G.I."/>
            <person name="Lane C.E."/>
            <person name="Keeling P.J."/>
            <person name="Gray M.W."/>
            <person name="Grigoriev I.V."/>
            <person name="Archibald J.M."/>
        </authorList>
    </citation>
    <scope>NUCLEOTIDE SEQUENCE</scope>
    <source>
        <strain evidence="1 3">CCMP2712</strain>
    </source>
</reference>
<organism evidence="1">
    <name type="scientific">Guillardia theta (strain CCMP2712)</name>
    <name type="common">Cryptophyte</name>
    <dbReference type="NCBI Taxonomy" id="905079"/>
    <lineage>
        <taxon>Eukaryota</taxon>
        <taxon>Cryptophyceae</taxon>
        <taxon>Pyrenomonadales</taxon>
        <taxon>Geminigeraceae</taxon>
        <taxon>Guillardia</taxon>
    </lineage>
</organism>
<accession>L1IG24</accession>
<dbReference type="Proteomes" id="UP000011087">
    <property type="component" value="Unassembled WGS sequence"/>
</dbReference>
<keyword evidence="3" id="KW-1185">Reference proteome</keyword>
<evidence type="ECO:0000313" key="1">
    <source>
        <dbReference type="EMBL" id="EKX34854.1"/>
    </source>
</evidence>
<evidence type="ECO:0000313" key="2">
    <source>
        <dbReference type="EnsemblProtists" id="EKX34854"/>
    </source>
</evidence>
<dbReference type="HOGENOM" id="CLU_910429_0_0_1"/>
<dbReference type="PaxDb" id="55529-EKX34854"/>
<gene>
    <name evidence="1" type="ORF">GUITHDRAFT_119040</name>
</gene>
<dbReference type="AlphaFoldDB" id="L1IG24"/>
<evidence type="ECO:0000313" key="3">
    <source>
        <dbReference type="Proteomes" id="UP000011087"/>
    </source>
</evidence>
<dbReference type="RefSeq" id="XP_005821834.1">
    <property type="nucleotide sequence ID" value="XM_005821777.1"/>
</dbReference>
<dbReference type="KEGG" id="gtt:GUITHDRAFT_119040"/>